<organism evidence="1 2">
    <name type="scientific">Segatella oris F0302</name>
    <dbReference type="NCBI Taxonomy" id="649760"/>
    <lineage>
        <taxon>Bacteria</taxon>
        <taxon>Pseudomonadati</taxon>
        <taxon>Bacteroidota</taxon>
        <taxon>Bacteroidia</taxon>
        <taxon>Bacteroidales</taxon>
        <taxon>Prevotellaceae</taxon>
        <taxon>Segatella</taxon>
    </lineage>
</organism>
<dbReference type="HOGENOM" id="CLU_2956813_0_0_10"/>
<evidence type="ECO:0000313" key="2">
    <source>
        <dbReference type="Proteomes" id="UP000004079"/>
    </source>
</evidence>
<dbReference type="AlphaFoldDB" id="D1QN08"/>
<evidence type="ECO:0000313" key="1">
    <source>
        <dbReference type="EMBL" id="EFB33581.1"/>
    </source>
</evidence>
<dbReference type="EMBL" id="ACUZ02000003">
    <property type="protein sequence ID" value="EFB33581.1"/>
    <property type="molecule type" value="Genomic_DNA"/>
</dbReference>
<dbReference type="Proteomes" id="UP000004079">
    <property type="component" value="Unassembled WGS sequence"/>
</dbReference>
<proteinExistence type="predicted"/>
<gene>
    <name evidence="1" type="ORF">HMPREF0971_00344</name>
</gene>
<protein>
    <submittedName>
        <fullName evidence="1">Uncharacterized protein</fullName>
    </submittedName>
</protein>
<reference evidence="1 2" key="1">
    <citation type="submission" date="2009-11" db="EMBL/GenBank/DDBJ databases">
        <authorList>
            <person name="Weinstock G."/>
            <person name="Sodergren E."/>
            <person name="Clifton S."/>
            <person name="Fulton L."/>
            <person name="Fulton B."/>
            <person name="Courtney L."/>
            <person name="Fronick C."/>
            <person name="Harrison M."/>
            <person name="Strong C."/>
            <person name="Farmer C."/>
            <person name="Delahaunty K."/>
            <person name="Markovic C."/>
            <person name="Hall O."/>
            <person name="Minx P."/>
            <person name="Tomlinson C."/>
            <person name="Mitreva M."/>
            <person name="Nelson J."/>
            <person name="Hou S."/>
            <person name="Wollam A."/>
            <person name="Pepin K.H."/>
            <person name="Johnson M."/>
            <person name="Bhonagiri V."/>
            <person name="Nash W.E."/>
            <person name="Warren W."/>
            <person name="Chinwalla A."/>
            <person name="Mardis E.R."/>
            <person name="Wilson R.K."/>
        </authorList>
    </citation>
    <scope>NUCLEOTIDE SEQUENCE [LARGE SCALE GENOMIC DNA]</scope>
    <source>
        <strain evidence="1 2">F0302</strain>
    </source>
</reference>
<name>D1QN08_9BACT</name>
<dbReference type="STRING" id="649760.HMPREF0971_00344"/>
<accession>D1QN08</accession>
<sequence>MIRFNLFPACHDFQSSPYSKENFTDNPILCRNIEITQHAHTTNYAKRKQGEASLPLPAM</sequence>
<comment type="caution">
    <text evidence="1">The sequence shown here is derived from an EMBL/GenBank/DDBJ whole genome shotgun (WGS) entry which is preliminary data.</text>
</comment>